<protein>
    <recommendedName>
        <fullName evidence="4">Glycosyltransferase RgtA/B/C/D-like domain-containing protein</fullName>
    </recommendedName>
</protein>
<reference evidence="2 3" key="1">
    <citation type="journal article" date="2015" name="Nature">
        <title>rRNA introns, odd ribosomes, and small enigmatic genomes across a large radiation of phyla.</title>
        <authorList>
            <person name="Brown C.T."/>
            <person name="Hug L.A."/>
            <person name="Thomas B.C."/>
            <person name="Sharon I."/>
            <person name="Castelle C.J."/>
            <person name="Singh A."/>
            <person name="Wilkins M.J."/>
            <person name="Williams K.H."/>
            <person name="Banfield J.F."/>
        </authorList>
    </citation>
    <scope>NUCLEOTIDE SEQUENCE [LARGE SCALE GENOMIC DNA]</scope>
</reference>
<feature type="transmembrane region" description="Helical" evidence="1">
    <location>
        <begin position="112"/>
        <end position="130"/>
    </location>
</feature>
<dbReference type="PATRIC" id="fig|1618414.3.peg.232"/>
<organism evidence="2 3">
    <name type="scientific">Candidatus Curtissbacteria bacterium GW2011_GWC2_38_9</name>
    <dbReference type="NCBI Taxonomy" id="1618414"/>
    <lineage>
        <taxon>Bacteria</taxon>
        <taxon>Candidatus Curtissiibacteriota</taxon>
    </lineage>
</organism>
<sequence length="191" mass="22224">MDKIKILFIIVLFSLFSFRGWQTTGCKKFLSFYFNPLSIKVSVETNVNTDLGVDRNISRLFHNKVTVGIFELSKSFASTFQPRFLGEFLGPVGLILVVTAFLEVFKKRKYLAKFHFILILIASFIAIFTLSSKASFFLLVISWYSFSLWGIDLFLKTKLAKIVFILLVIMSFWYFIFGWQMNSICNEIFFN</sequence>
<keyword evidence="1" id="KW-1133">Transmembrane helix</keyword>
<proteinExistence type="predicted"/>
<keyword evidence="1" id="KW-0472">Membrane</keyword>
<evidence type="ECO:0008006" key="4">
    <source>
        <dbReference type="Google" id="ProtNLM"/>
    </source>
</evidence>
<dbReference type="AlphaFoldDB" id="A0A0G0LD70"/>
<evidence type="ECO:0000313" key="2">
    <source>
        <dbReference type="EMBL" id="KKQ89843.1"/>
    </source>
</evidence>
<name>A0A0G0LD70_9BACT</name>
<dbReference type="Proteomes" id="UP000034893">
    <property type="component" value="Unassembled WGS sequence"/>
</dbReference>
<evidence type="ECO:0000256" key="1">
    <source>
        <dbReference type="SAM" id="Phobius"/>
    </source>
</evidence>
<feature type="transmembrane region" description="Helical" evidence="1">
    <location>
        <begin position="136"/>
        <end position="155"/>
    </location>
</feature>
<gene>
    <name evidence="2" type="ORF">UT12_C0007G0040</name>
</gene>
<feature type="transmembrane region" description="Helical" evidence="1">
    <location>
        <begin position="88"/>
        <end position="105"/>
    </location>
</feature>
<evidence type="ECO:0000313" key="3">
    <source>
        <dbReference type="Proteomes" id="UP000034893"/>
    </source>
</evidence>
<keyword evidence="1" id="KW-0812">Transmembrane</keyword>
<dbReference type="EMBL" id="LBVP01000007">
    <property type="protein sequence ID" value="KKQ89843.1"/>
    <property type="molecule type" value="Genomic_DNA"/>
</dbReference>
<feature type="transmembrane region" description="Helical" evidence="1">
    <location>
        <begin position="162"/>
        <end position="181"/>
    </location>
</feature>
<accession>A0A0G0LD70</accession>
<comment type="caution">
    <text evidence="2">The sequence shown here is derived from an EMBL/GenBank/DDBJ whole genome shotgun (WGS) entry which is preliminary data.</text>
</comment>